<accession>I3ED99</accession>
<keyword evidence="2" id="KW-1185">Reference proteome</keyword>
<evidence type="ECO:0000313" key="1">
    <source>
        <dbReference type="EMBL" id="EIJ87196.1"/>
    </source>
</evidence>
<evidence type="ECO:0000313" key="2">
    <source>
        <dbReference type="Proteomes" id="UP000002872"/>
    </source>
</evidence>
<organism evidence="1 2">
    <name type="scientific">Nematocida parisii (strain ERTm3)</name>
    <name type="common">Nematode killer fungus</name>
    <dbReference type="NCBI Taxonomy" id="935791"/>
    <lineage>
        <taxon>Eukaryota</taxon>
        <taxon>Fungi</taxon>
        <taxon>Fungi incertae sedis</taxon>
        <taxon>Microsporidia</taxon>
        <taxon>Nematocida</taxon>
    </lineage>
</organism>
<reference evidence="1" key="1">
    <citation type="submission" date="2011-01" db="EMBL/GenBank/DDBJ databases">
        <title>The Genome Sequence of Nematocida parisii strain ERTm3.</title>
        <authorList>
            <consortium name="The Broad Institute Genome Sequencing Platform"/>
            <consortium name="The Broad Institute Genome Sequencing Center for Infectious Disease"/>
            <person name="Cuomo C."/>
            <person name="Troemel E."/>
            <person name="Young S.K."/>
            <person name="Zeng Q."/>
            <person name="Gargeya S."/>
            <person name="Fitzgerald M."/>
            <person name="Haas B."/>
            <person name="Abouelleil A."/>
            <person name="Alvarado L."/>
            <person name="Arachchi H.M."/>
            <person name="Berlin A."/>
            <person name="Chapman S.B."/>
            <person name="Gearin G."/>
            <person name="Goldberg J."/>
            <person name="Griggs A."/>
            <person name="Gujja S."/>
            <person name="Hansen M."/>
            <person name="Heiman D."/>
            <person name="Howarth C."/>
            <person name="Larimer J."/>
            <person name="Lui A."/>
            <person name="MacDonald P.J.P."/>
            <person name="McCowen C."/>
            <person name="Montmayeur A."/>
            <person name="Murphy C."/>
            <person name="Neiman D."/>
            <person name="Pearson M."/>
            <person name="Priest M."/>
            <person name="Roberts A."/>
            <person name="Saif S."/>
            <person name="Shea T."/>
            <person name="Sisk P."/>
            <person name="Stolte C."/>
            <person name="Sykes S."/>
            <person name="Wortman J."/>
            <person name="Nusbaum C."/>
            <person name="Birren B."/>
        </authorList>
    </citation>
    <scope>NUCLEOTIDE SEQUENCE</scope>
    <source>
        <strain evidence="1">ERTm3</strain>
    </source>
</reference>
<dbReference type="InParanoid" id="I3ED99"/>
<proteinExistence type="predicted"/>
<dbReference type="EMBL" id="GL870884">
    <property type="protein sequence ID" value="EIJ87196.1"/>
    <property type="molecule type" value="Genomic_DNA"/>
</dbReference>
<gene>
    <name evidence="1" type="ORF">NEQG_02531</name>
</gene>
<dbReference type="AlphaFoldDB" id="I3ED99"/>
<protein>
    <submittedName>
        <fullName evidence="1">Uncharacterized protein</fullName>
    </submittedName>
</protein>
<dbReference type="HOGENOM" id="CLU_2758377_0_0_1"/>
<sequence>MCKVEFIYCHIAIHGKNNRKRKYEKEMGEHNKTLPKVIGMPCRSISKARLYIHKIHKIYVPLFGEKLNNY</sequence>
<dbReference type="Proteomes" id="UP000002872">
    <property type="component" value="Unassembled WGS sequence"/>
</dbReference>
<dbReference type="VEuPathDB" id="MicrosporidiaDB:NEQG_02531"/>
<name>I3ED99_NEMP3</name>